<keyword evidence="5 8" id="KW-0067">ATP-binding</keyword>
<dbReference type="GO" id="GO:0005829">
    <property type="term" value="C:cytosol"/>
    <property type="evidence" value="ECO:0007669"/>
    <property type="project" value="TreeGrafter"/>
</dbReference>
<dbReference type="SUPFAM" id="SSF56235">
    <property type="entry name" value="N-terminal nucleophile aminohydrolases (Ntn hydrolases)"/>
    <property type="match status" value="1"/>
</dbReference>
<dbReference type="Proteomes" id="UP001138802">
    <property type="component" value="Unassembled WGS sequence"/>
</dbReference>
<dbReference type="InterPro" id="IPR014729">
    <property type="entry name" value="Rossmann-like_a/b/a_fold"/>
</dbReference>
<dbReference type="InterPro" id="IPR051786">
    <property type="entry name" value="ASN_synthetase/amidase"/>
</dbReference>
<dbReference type="EMBL" id="NRSD01000037">
    <property type="protein sequence ID" value="MBK1646803.1"/>
    <property type="molecule type" value="Genomic_DNA"/>
</dbReference>
<accession>A0A9X1BBE5</accession>
<organism evidence="10 11">
    <name type="scientific">Thiocapsa imhoffii</name>
    <dbReference type="NCBI Taxonomy" id="382777"/>
    <lineage>
        <taxon>Bacteria</taxon>
        <taxon>Pseudomonadati</taxon>
        <taxon>Pseudomonadota</taxon>
        <taxon>Gammaproteobacteria</taxon>
        <taxon>Chromatiales</taxon>
        <taxon>Chromatiaceae</taxon>
        <taxon>Thiocapsa</taxon>
    </lineage>
</organism>
<dbReference type="PROSITE" id="PS51278">
    <property type="entry name" value="GATASE_TYPE_2"/>
    <property type="match status" value="1"/>
</dbReference>
<sequence>MTAIAGLIRLDAAQLDRAIIERMLNLLAPYGRDAKRNLVTPGAAFLRTLLRTTPEDRLDSGPLAHPESQTVLLFDGRLDNREELAATLGIPPVELRLLADSDLVLQACLRWDTGCLDRLLGDFALACWQPKTRRLWLARDPLGNRPLYWHRQSAFFAFATLPKALFAIPGVAQAICEERLQDYLCLLPMVGPESFYQDIYRVEPGQLLVLEGDRVRTRRYHRWDPEQDIQLSSDDDYLEAFREQVERAVACRLRACGPIASHLSSGFDSSTVTALAARQLAARGEGLLAYTAVPREGFSGSAPRGRHADEGPGARAVAARFPTIEHHLIRTAGTAPIDRLDEDVQSLDRPPLNPCNMVWMKAIEAAAAERGAKVLLNGEMGNMTISYTGREYLPHLFGRRQWGAWWREARALKRHQSMRWRALLLQSAGPYLPPALWTLIGRLRGHDWNLTDYTAIHPAFLQRMDHAARVRASGWDLSYRPWADGRRMRIAVLERLDNGDYQAAANAAGLERRDPTADRRLIEFCLAVPDRQYLRNGQTRWLLHRLMDGVLPPEILHARTKGYQAADWFESAGASLPRMREELGRLRDKGVGRYLDLDSLLRSLDDWPETGWEQSRQEQRYRLKLLRGLSVGTFIRQVESDNR</sequence>
<evidence type="ECO:0000256" key="1">
    <source>
        <dbReference type="ARBA" id="ARBA00005187"/>
    </source>
</evidence>
<dbReference type="PIRSF" id="PIRSF001589">
    <property type="entry name" value="Asn_synthetase_glu-h"/>
    <property type="match status" value="1"/>
</dbReference>
<evidence type="ECO:0000313" key="10">
    <source>
        <dbReference type="EMBL" id="MBK1646803.1"/>
    </source>
</evidence>
<feature type="binding site" evidence="8">
    <location>
        <position position="293"/>
    </location>
    <ligand>
        <name>ATP</name>
        <dbReference type="ChEBI" id="CHEBI:30616"/>
    </ligand>
</feature>
<comment type="pathway">
    <text evidence="1">Amino-acid biosynthesis; L-asparagine biosynthesis; L-asparagine from L-aspartate (L-Gln route): step 1/1.</text>
</comment>
<dbReference type="Pfam" id="PF13537">
    <property type="entry name" value="GATase_7"/>
    <property type="match status" value="1"/>
</dbReference>
<evidence type="ECO:0000256" key="3">
    <source>
        <dbReference type="ARBA" id="ARBA00012737"/>
    </source>
</evidence>
<dbReference type="CDD" id="cd00712">
    <property type="entry name" value="AsnB"/>
    <property type="match status" value="1"/>
</dbReference>
<evidence type="ECO:0000256" key="2">
    <source>
        <dbReference type="ARBA" id="ARBA00005752"/>
    </source>
</evidence>
<dbReference type="PANTHER" id="PTHR43284:SF1">
    <property type="entry name" value="ASPARAGINE SYNTHETASE"/>
    <property type="match status" value="1"/>
</dbReference>
<evidence type="ECO:0000256" key="5">
    <source>
        <dbReference type="ARBA" id="ARBA00022840"/>
    </source>
</evidence>
<feature type="domain" description="Glutamine amidotransferase type-2" evidence="9">
    <location>
        <begin position="2"/>
        <end position="213"/>
    </location>
</feature>
<keyword evidence="4 8" id="KW-0547">Nucleotide-binding</keyword>
<dbReference type="PANTHER" id="PTHR43284">
    <property type="entry name" value="ASPARAGINE SYNTHETASE (GLUTAMINE-HYDROLYZING)"/>
    <property type="match status" value="1"/>
</dbReference>
<evidence type="ECO:0000256" key="7">
    <source>
        <dbReference type="ARBA" id="ARBA00048741"/>
    </source>
</evidence>
<comment type="caution">
    <text evidence="10">The sequence shown here is derived from an EMBL/GenBank/DDBJ whole genome shotgun (WGS) entry which is preliminary data.</text>
</comment>
<dbReference type="GO" id="GO:0005524">
    <property type="term" value="F:ATP binding"/>
    <property type="evidence" value="ECO:0007669"/>
    <property type="project" value="UniProtKB-KW"/>
</dbReference>
<evidence type="ECO:0000313" key="11">
    <source>
        <dbReference type="Proteomes" id="UP001138802"/>
    </source>
</evidence>
<dbReference type="EC" id="6.3.5.4" evidence="3"/>
<dbReference type="InterPro" id="IPR017932">
    <property type="entry name" value="GATase_2_dom"/>
</dbReference>
<gene>
    <name evidence="10" type="ORF">CKO25_19605</name>
</gene>
<dbReference type="SUPFAM" id="SSF52402">
    <property type="entry name" value="Adenine nucleotide alpha hydrolases-like"/>
    <property type="match status" value="1"/>
</dbReference>
<dbReference type="Pfam" id="PF00733">
    <property type="entry name" value="Asn_synthase"/>
    <property type="match status" value="1"/>
</dbReference>
<dbReference type="InterPro" id="IPR001962">
    <property type="entry name" value="Asn_synthase"/>
</dbReference>
<feature type="binding site" evidence="8">
    <location>
        <position position="100"/>
    </location>
    <ligand>
        <name>L-glutamine</name>
        <dbReference type="ChEBI" id="CHEBI:58359"/>
    </ligand>
</feature>
<dbReference type="Gene3D" id="3.40.50.620">
    <property type="entry name" value="HUPs"/>
    <property type="match status" value="2"/>
</dbReference>
<dbReference type="RefSeq" id="WP_200389628.1">
    <property type="nucleotide sequence ID" value="NZ_NRSD01000037.1"/>
</dbReference>
<dbReference type="InterPro" id="IPR006426">
    <property type="entry name" value="Asn_synth_AEB"/>
</dbReference>
<reference evidence="10 11" key="1">
    <citation type="journal article" date="2020" name="Microorganisms">
        <title>Osmotic Adaptation and Compatible Solute Biosynthesis of Phototrophic Bacteria as Revealed from Genome Analyses.</title>
        <authorList>
            <person name="Imhoff J.F."/>
            <person name="Rahn T."/>
            <person name="Kunzel S."/>
            <person name="Keller A."/>
            <person name="Neulinger S.C."/>
        </authorList>
    </citation>
    <scope>NUCLEOTIDE SEQUENCE [LARGE SCALE GENOMIC DNA]</scope>
    <source>
        <strain evidence="10 11">DSM 21303</strain>
    </source>
</reference>
<dbReference type="GO" id="GO:0004066">
    <property type="term" value="F:asparagine synthase (glutamine-hydrolyzing) activity"/>
    <property type="evidence" value="ECO:0007669"/>
    <property type="project" value="UniProtKB-EC"/>
</dbReference>
<dbReference type="InterPro" id="IPR029055">
    <property type="entry name" value="Ntn_hydrolases_N"/>
</dbReference>
<keyword evidence="6" id="KW-0315">Glutamine amidotransferase</keyword>
<protein>
    <recommendedName>
        <fullName evidence="3">asparagine synthase (glutamine-hydrolyzing)</fullName>
        <ecNumber evidence="3">6.3.5.4</ecNumber>
    </recommendedName>
</protein>
<evidence type="ECO:0000259" key="9">
    <source>
        <dbReference type="PROSITE" id="PS51278"/>
    </source>
</evidence>
<evidence type="ECO:0000256" key="4">
    <source>
        <dbReference type="ARBA" id="ARBA00022741"/>
    </source>
</evidence>
<dbReference type="Gene3D" id="3.60.20.10">
    <property type="entry name" value="Glutamine Phosphoribosylpyrophosphate, subunit 1, domain 1"/>
    <property type="match status" value="1"/>
</dbReference>
<comment type="similarity">
    <text evidence="2">Belongs to the asparagine synthetase family.</text>
</comment>
<dbReference type="InterPro" id="IPR033738">
    <property type="entry name" value="AsnB_N"/>
</dbReference>
<proteinExistence type="inferred from homology"/>
<dbReference type="AlphaFoldDB" id="A0A9X1BBE5"/>
<dbReference type="GO" id="GO:0006529">
    <property type="term" value="P:asparagine biosynthetic process"/>
    <property type="evidence" value="ECO:0007669"/>
    <property type="project" value="InterPro"/>
</dbReference>
<evidence type="ECO:0000256" key="8">
    <source>
        <dbReference type="PIRSR" id="PIRSR001589-2"/>
    </source>
</evidence>
<evidence type="ECO:0000256" key="6">
    <source>
        <dbReference type="ARBA" id="ARBA00022962"/>
    </source>
</evidence>
<comment type="catalytic activity">
    <reaction evidence="7">
        <text>L-aspartate + L-glutamine + ATP + H2O = L-asparagine + L-glutamate + AMP + diphosphate + H(+)</text>
        <dbReference type="Rhea" id="RHEA:12228"/>
        <dbReference type="ChEBI" id="CHEBI:15377"/>
        <dbReference type="ChEBI" id="CHEBI:15378"/>
        <dbReference type="ChEBI" id="CHEBI:29985"/>
        <dbReference type="ChEBI" id="CHEBI:29991"/>
        <dbReference type="ChEBI" id="CHEBI:30616"/>
        <dbReference type="ChEBI" id="CHEBI:33019"/>
        <dbReference type="ChEBI" id="CHEBI:58048"/>
        <dbReference type="ChEBI" id="CHEBI:58359"/>
        <dbReference type="ChEBI" id="CHEBI:456215"/>
        <dbReference type="EC" id="6.3.5.4"/>
    </reaction>
</comment>
<name>A0A9X1BBE5_9GAMM</name>
<keyword evidence="11" id="KW-1185">Reference proteome</keyword>